<evidence type="ECO:0000313" key="2">
    <source>
        <dbReference type="EMBL" id="KYO50114.1"/>
    </source>
</evidence>
<reference evidence="1 4" key="2">
    <citation type="journal article" date="2018" name="Nat. Biotechnol.">
        <title>A standardized bacterial taxonomy based on genome phylogeny substantially revises the tree of life.</title>
        <authorList>
            <person name="Parks D.H."/>
            <person name="Chuvochina M."/>
            <person name="Waite D.W."/>
            <person name="Rinke C."/>
            <person name="Skarshewski A."/>
            <person name="Chaumeil P.A."/>
            <person name="Hugenholtz P."/>
        </authorList>
    </citation>
    <scope>NUCLEOTIDE SEQUENCE [LARGE SCALE GENOMIC DNA]</scope>
    <source>
        <strain evidence="1">UBA8739</strain>
    </source>
</reference>
<dbReference type="Proteomes" id="UP000075787">
    <property type="component" value="Unassembled WGS sequence"/>
</dbReference>
<dbReference type="GeneID" id="97240363"/>
<dbReference type="RefSeq" id="WP_062768777.1">
    <property type="nucleotide sequence ID" value="NZ_CP121045.1"/>
</dbReference>
<dbReference type="Proteomes" id="UP000257706">
    <property type="component" value="Unassembled WGS sequence"/>
</dbReference>
<name>A0A162JYE4_9PROT</name>
<organism evidence="2 3">
    <name type="scientific">Tistrella mobilis</name>
    <dbReference type="NCBI Taxonomy" id="171437"/>
    <lineage>
        <taxon>Bacteria</taxon>
        <taxon>Pseudomonadati</taxon>
        <taxon>Pseudomonadota</taxon>
        <taxon>Alphaproteobacteria</taxon>
        <taxon>Geminicoccales</taxon>
        <taxon>Geminicoccaceae</taxon>
        <taxon>Tistrella</taxon>
    </lineage>
</organism>
<reference evidence="2 3" key="1">
    <citation type="submission" date="2015-12" db="EMBL/GenBank/DDBJ databases">
        <title>Genome sequence of Tistrella mobilis MCCC 1A02139.</title>
        <authorList>
            <person name="Lu L."/>
            <person name="Lai Q."/>
            <person name="Shao Z."/>
            <person name="Qian P."/>
        </authorList>
    </citation>
    <scope>NUCLEOTIDE SEQUENCE [LARGE SCALE GENOMIC DNA]</scope>
    <source>
        <strain evidence="2 3">MCCC 1A02139</strain>
    </source>
</reference>
<dbReference type="EMBL" id="LPZR01000206">
    <property type="protein sequence ID" value="KYO50114.1"/>
    <property type="molecule type" value="Genomic_DNA"/>
</dbReference>
<accession>A0A162JYE4</accession>
<evidence type="ECO:0000313" key="1">
    <source>
        <dbReference type="EMBL" id="HAE50490.1"/>
    </source>
</evidence>
<sequence>MSAIPGADLRFIVHDLSAFPLVRARPDAVRPGYAVAWEEEMQALLDRGTPFVVIFSGPQPEETHEDRRRRALWLKRSREVLGLICKGMIVVEESRSRRLVMEAQALMAEKAFGVPARVVASEAGVEEAARDLLARG</sequence>
<comment type="caution">
    <text evidence="2">The sequence shown here is derived from an EMBL/GenBank/DDBJ whole genome shotgun (WGS) entry which is preliminary data.</text>
</comment>
<dbReference type="EMBL" id="DMAI01000391">
    <property type="protein sequence ID" value="HAE50490.1"/>
    <property type="molecule type" value="Genomic_DNA"/>
</dbReference>
<evidence type="ECO:0000313" key="4">
    <source>
        <dbReference type="Proteomes" id="UP000257706"/>
    </source>
</evidence>
<gene>
    <name evidence="2" type="ORF">AUP44_14270</name>
    <name evidence="1" type="ORF">DCK97_24050</name>
</gene>
<protein>
    <submittedName>
        <fullName evidence="1">GntR family transcriptional regulator</fullName>
    </submittedName>
</protein>
<evidence type="ECO:0000313" key="3">
    <source>
        <dbReference type="Proteomes" id="UP000075787"/>
    </source>
</evidence>
<proteinExistence type="predicted"/>
<dbReference type="AlphaFoldDB" id="A0A162JYE4"/>
<dbReference type="OrthoDB" id="8905727at2"/>